<evidence type="ECO:0000313" key="3">
    <source>
        <dbReference type="Proteomes" id="UP000295293"/>
    </source>
</evidence>
<accession>A0A4V3DMS2</accession>
<dbReference type="OrthoDB" id="6229465at2"/>
<dbReference type="InterPro" id="IPR051256">
    <property type="entry name" value="Dictomallein"/>
</dbReference>
<reference evidence="2 3" key="1">
    <citation type="submission" date="2019-03" db="EMBL/GenBank/DDBJ databases">
        <title>Genomic Encyclopedia of Type Strains, Phase IV (KMG-IV): sequencing the most valuable type-strain genomes for metagenomic binning, comparative biology and taxonomic classification.</title>
        <authorList>
            <person name="Goeker M."/>
        </authorList>
    </citation>
    <scope>NUCLEOTIDE SEQUENCE [LARGE SCALE GENOMIC DNA]</scope>
    <source>
        <strain evidence="2 3">DSM 21667</strain>
    </source>
</reference>
<sequence>MRPSRLCAAALLAVPLVAAALDDPLFRDSFEANMGFRSIRLPDRNDAVACSGAANASAQIARVYVIQTHLLEPTHPFFVLAANRPALLKVDVTGSGTAPQVRVAASVAGRALGSLCLAGPASLPASVDPNAPSRSNSFTLTLPAGWMQAGLALNITAGSAVRTLDAATLKLGPEPILTLLAPDLMLFGDTAPTPKPANWEQQYLSTLPVSAIHYTGVVPIVTNRFPISPRSDGRTGSGVTTAQPAMIATTKPSCTAAQQSAGTCTLYSGFGFINGGRRAVEVLMNANGMERFAQIYGTFSLNNQIGGGLAGGGVGAGDDFGLTFNHEMGHSADMPHWGDSWYGRVPAPTGDRQHPYAGEYGSLPNSPTGGGFGSSWAYDYASDSFIAPVCAATGKERQEPMQRSGSTCLPPGQAYDWYSDYSSLFQFRFFVGAAAAYSGSVAYPRDPLGNAAATPFQMPAKGGKVVAVLPNSSQPLLKRWDTASGSYVAQAQPALSANQMKHFYPQQYNTKVVTVWGSYSSATPAATSIQPPLRYVGHLKKTWNPSDAADFTDIKSWVSGDAFWWGADLVLRVNYSDGSFRQAVLKVAPRSADPLSGDSYAPWAVNLPDDKTIASMVLYSRPMEVRNPGDNRPYNLSYSGNTTTAANYMSTATVVANWP</sequence>
<feature type="signal peptide" evidence="1">
    <location>
        <begin position="1"/>
        <end position="20"/>
    </location>
</feature>
<dbReference type="PANTHER" id="PTHR39540">
    <property type="match status" value="1"/>
</dbReference>
<protein>
    <submittedName>
        <fullName evidence="2">Peptidase M66-like protein</fullName>
    </submittedName>
</protein>
<evidence type="ECO:0000313" key="2">
    <source>
        <dbReference type="EMBL" id="TDR44946.1"/>
    </source>
</evidence>
<dbReference type="EMBL" id="SNZH01000005">
    <property type="protein sequence ID" value="TDR44946.1"/>
    <property type="molecule type" value="Genomic_DNA"/>
</dbReference>
<dbReference type="Proteomes" id="UP000295293">
    <property type="component" value="Unassembled WGS sequence"/>
</dbReference>
<dbReference type="RefSeq" id="WP_133818458.1">
    <property type="nucleotide sequence ID" value="NZ_SNZH01000005.1"/>
</dbReference>
<keyword evidence="1" id="KW-0732">Signal</keyword>
<comment type="caution">
    <text evidence="2">The sequence shown here is derived from an EMBL/GenBank/DDBJ whole genome shotgun (WGS) entry which is preliminary data.</text>
</comment>
<feature type="chain" id="PRO_5020611393" evidence="1">
    <location>
        <begin position="21"/>
        <end position="659"/>
    </location>
</feature>
<dbReference type="AlphaFoldDB" id="A0A4V3DMS2"/>
<keyword evidence="3" id="KW-1185">Reference proteome</keyword>
<name>A0A4V3DMS2_9GAMM</name>
<gene>
    <name evidence="2" type="ORF">DFR29_105129</name>
</gene>
<evidence type="ECO:0000256" key="1">
    <source>
        <dbReference type="SAM" id="SignalP"/>
    </source>
</evidence>
<proteinExistence type="predicted"/>
<organism evidence="2 3">
    <name type="scientific">Tahibacter aquaticus</name>
    <dbReference type="NCBI Taxonomy" id="520092"/>
    <lineage>
        <taxon>Bacteria</taxon>
        <taxon>Pseudomonadati</taxon>
        <taxon>Pseudomonadota</taxon>
        <taxon>Gammaproteobacteria</taxon>
        <taxon>Lysobacterales</taxon>
        <taxon>Rhodanobacteraceae</taxon>
        <taxon>Tahibacter</taxon>
    </lineage>
</organism>
<dbReference type="PANTHER" id="PTHR39540:SF1">
    <property type="entry name" value="DICTOMALLEIN-1-RELATED"/>
    <property type="match status" value="1"/>
</dbReference>
<dbReference type="Pfam" id="PF10462">
    <property type="entry name" value="Peptidase_M66"/>
    <property type="match status" value="1"/>
</dbReference>